<feature type="repeat" description="ANK" evidence="3">
    <location>
        <begin position="174"/>
        <end position="206"/>
    </location>
</feature>
<feature type="repeat" description="ANK" evidence="3">
    <location>
        <begin position="62"/>
        <end position="94"/>
    </location>
</feature>
<dbReference type="InterPro" id="IPR050776">
    <property type="entry name" value="Ank_Repeat/CDKN_Inhibitor"/>
</dbReference>
<dbReference type="SMART" id="SM00248">
    <property type="entry name" value="ANK"/>
    <property type="match status" value="5"/>
</dbReference>
<dbReference type="EMBL" id="JWZX01001263">
    <property type="protein sequence ID" value="KOO34304.1"/>
    <property type="molecule type" value="Genomic_DNA"/>
</dbReference>
<evidence type="ECO:0000256" key="2">
    <source>
        <dbReference type="ARBA" id="ARBA00023043"/>
    </source>
</evidence>
<keyword evidence="1" id="KW-0677">Repeat</keyword>
<evidence type="ECO:0000313" key="5">
    <source>
        <dbReference type="Proteomes" id="UP000037460"/>
    </source>
</evidence>
<keyword evidence="2 3" id="KW-0040">ANK repeat</keyword>
<organism evidence="4 5">
    <name type="scientific">Chrysochromulina tobinii</name>
    <dbReference type="NCBI Taxonomy" id="1460289"/>
    <lineage>
        <taxon>Eukaryota</taxon>
        <taxon>Haptista</taxon>
        <taxon>Haptophyta</taxon>
        <taxon>Prymnesiophyceae</taxon>
        <taxon>Prymnesiales</taxon>
        <taxon>Chrysochromulinaceae</taxon>
        <taxon>Chrysochromulina</taxon>
    </lineage>
</organism>
<dbReference type="Proteomes" id="UP000037460">
    <property type="component" value="Unassembled WGS sequence"/>
</dbReference>
<dbReference type="Pfam" id="PF13637">
    <property type="entry name" value="Ank_4"/>
    <property type="match status" value="2"/>
</dbReference>
<proteinExistence type="predicted"/>
<feature type="repeat" description="ANK" evidence="3">
    <location>
        <begin position="27"/>
        <end position="59"/>
    </location>
</feature>
<accession>A0A0M0K675</accession>
<dbReference type="Gene3D" id="1.25.40.20">
    <property type="entry name" value="Ankyrin repeat-containing domain"/>
    <property type="match status" value="2"/>
</dbReference>
<protein>
    <submittedName>
        <fullName evidence="4">Ankyrin repeat ph and sec7 domain containing protein</fullName>
    </submittedName>
</protein>
<feature type="repeat" description="ANK" evidence="3">
    <location>
        <begin position="132"/>
        <end position="173"/>
    </location>
</feature>
<dbReference type="Pfam" id="PF12796">
    <property type="entry name" value="Ank_2"/>
    <property type="match status" value="1"/>
</dbReference>
<dbReference type="AlphaFoldDB" id="A0A0M0K675"/>
<dbReference type="SUPFAM" id="SSF48403">
    <property type="entry name" value="Ankyrin repeat"/>
    <property type="match status" value="1"/>
</dbReference>
<dbReference type="InterPro" id="IPR036770">
    <property type="entry name" value="Ankyrin_rpt-contain_sf"/>
</dbReference>
<reference evidence="5" key="1">
    <citation type="journal article" date="2015" name="PLoS Genet.">
        <title>Genome Sequence and Transcriptome Analyses of Chrysochromulina tobin: Metabolic Tools for Enhanced Algal Fitness in the Prominent Order Prymnesiales (Haptophyceae).</title>
        <authorList>
            <person name="Hovde B.T."/>
            <person name="Deodato C.R."/>
            <person name="Hunsperger H.M."/>
            <person name="Ryken S.A."/>
            <person name="Yost W."/>
            <person name="Jha R.K."/>
            <person name="Patterson J."/>
            <person name="Monnat R.J. Jr."/>
            <person name="Barlow S.B."/>
            <person name="Starkenburg S.R."/>
            <person name="Cattolico R.A."/>
        </authorList>
    </citation>
    <scope>NUCLEOTIDE SEQUENCE</scope>
    <source>
        <strain evidence="5">CCMP291</strain>
    </source>
</reference>
<comment type="caution">
    <text evidence="4">The sequence shown here is derived from an EMBL/GenBank/DDBJ whole genome shotgun (WGS) entry which is preliminary data.</text>
</comment>
<evidence type="ECO:0000313" key="4">
    <source>
        <dbReference type="EMBL" id="KOO34304.1"/>
    </source>
</evidence>
<dbReference type="PROSITE" id="PS50297">
    <property type="entry name" value="ANK_REP_REGION"/>
    <property type="match status" value="2"/>
</dbReference>
<feature type="non-terminal residue" evidence="4">
    <location>
        <position position="397"/>
    </location>
</feature>
<dbReference type="GO" id="GO:0005634">
    <property type="term" value="C:nucleus"/>
    <property type="evidence" value="ECO:0007669"/>
    <property type="project" value="TreeGrafter"/>
</dbReference>
<evidence type="ECO:0000256" key="3">
    <source>
        <dbReference type="PROSITE-ProRule" id="PRU00023"/>
    </source>
</evidence>
<dbReference type="PRINTS" id="PR01415">
    <property type="entry name" value="ANKYRIN"/>
</dbReference>
<dbReference type="OrthoDB" id="5402602at2759"/>
<dbReference type="PANTHER" id="PTHR24201">
    <property type="entry name" value="ANK_REP_REGION DOMAIN-CONTAINING PROTEIN"/>
    <property type="match status" value="1"/>
</dbReference>
<evidence type="ECO:0000256" key="1">
    <source>
        <dbReference type="ARBA" id="ARBA00022737"/>
    </source>
</evidence>
<dbReference type="PANTHER" id="PTHR24201:SF16">
    <property type="entry name" value="ANKYRIN-1-LIKE-RELATED"/>
    <property type="match status" value="1"/>
</dbReference>
<dbReference type="InterPro" id="IPR002110">
    <property type="entry name" value="Ankyrin_rpt"/>
</dbReference>
<keyword evidence="5" id="KW-1185">Reference proteome</keyword>
<sequence>MEGHVHRLRALHELGAAASLSAVADADGKTPAHLAAMEGHVSFLHALHELGAAASLSATDAKGRMPAHLAALKGHVSCLHALHELGAAASLSAADADERAPAHLAALKGHVSCLRSLHELGAGASLVAAAANGCTPLHDAARQPPDHADSERNYVRCMRFLLQAGADIDQTDGFGNTPLLLAARQGHLRNVQELCLHGANRELAGAPTAIQESAGYPTVCRWLRRTRNHTSPLHYLELLSASQCKALLRVGGREQDAFLQSRAFCSLQRGSGTAGYEAAQLVAAACMPWHAASHSLWPASCRARAWELLAACYQLAYRRNTQGELKYGNEAAGLKDALVSRVLAYGLDRTAFERTLKGAAVAVALTVSDTSSRTVEPPVARLAAEWLDQELAKRAAV</sequence>
<name>A0A0M0K675_9EUKA</name>
<gene>
    <name evidence="4" type="ORF">Ctob_011561</name>
</gene>
<dbReference type="PROSITE" id="PS50088">
    <property type="entry name" value="ANK_REPEAT"/>
    <property type="match status" value="4"/>
</dbReference>